<evidence type="ECO:0000256" key="2">
    <source>
        <dbReference type="ARBA" id="ARBA00022833"/>
    </source>
</evidence>
<dbReference type="InterPro" id="IPR001841">
    <property type="entry name" value="Znf_RING"/>
</dbReference>
<feature type="compositionally biased region" description="Basic residues" evidence="4">
    <location>
        <begin position="241"/>
        <end position="253"/>
    </location>
</feature>
<keyword evidence="1 3" id="KW-0479">Metal-binding</keyword>
<evidence type="ECO:0000256" key="4">
    <source>
        <dbReference type="SAM" id="MobiDB-lite"/>
    </source>
</evidence>
<dbReference type="InterPro" id="IPR013083">
    <property type="entry name" value="Znf_RING/FYVE/PHD"/>
</dbReference>
<evidence type="ECO:0000313" key="6">
    <source>
        <dbReference type="EMBL" id="KAK4003597.1"/>
    </source>
</evidence>
<dbReference type="Proteomes" id="UP001234178">
    <property type="component" value="Unassembled WGS sequence"/>
</dbReference>
<comment type="caution">
    <text evidence="6">The sequence shown here is derived from an EMBL/GenBank/DDBJ whole genome shotgun (WGS) entry which is preliminary data.</text>
</comment>
<sequence length="339" mass="37667">MSIIHGGLSIGLVEMALKTLATSSTKTGWSSFTCQSFRGAEKMSDLFNIIACLVCRSPFDNFRPAKLLLCHHRYCLECCINLVDDVLDSSTKCPLCRSVTFISGGRAQVDLNIRTDYDFMALIDHVKLSTCQATVPQAPTAGPSAKAGVPIKELHSDQLERATLILSSSTESTTDFSHGGKEKSLTSAKGKALKKPQFRKIKKNKKKRKKTATCRHSHSESSFTSSTSQSSDSSESDSSNRKSKKKFDRRRHYFTSPKSEMKTLMRKFNKTPAPPKASKEEKDDFFIKDLFLMATADARELPPTLEHESLAAAGLGLRCDIQFHSNGSPKHVLRVFKRY</sequence>
<keyword evidence="2" id="KW-0862">Zinc</keyword>
<dbReference type="PROSITE" id="PS50089">
    <property type="entry name" value="ZF_RING_2"/>
    <property type="match status" value="1"/>
</dbReference>
<organism evidence="6 7">
    <name type="scientific">Daphnia magna</name>
    <dbReference type="NCBI Taxonomy" id="35525"/>
    <lineage>
        <taxon>Eukaryota</taxon>
        <taxon>Metazoa</taxon>
        <taxon>Ecdysozoa</taxon>
        <taxon>Arthropoda</taxon>
        <taxon>Crustacea</taxon>
        <taxon>Branchiopoda</taxon>
        <taxon>Diplostraca</taxon>
        <taxon>Cladocera</taxon>
        <taxon>Anomopoda</taxon>
        <taxon>Daphniidae</taxon>
        <taxon>Daphnia</taxon>
    </lineage>
</organism>
<gene>
    <name evidence="6" type="ORF">OUZ56_005354</name>
</gene>
<proteinExistence type="predicted"/>
<dbReference type="EMBL" id="JAOYFB010000001">
    <property type="protein sequence ID" value="KAK4003597.1"/>
    <property type="molecule type" value="Genomic_DNA"/>
</dbReference>
<keyword evidence="7" id="KW-1185">Reference proteome</keyword>
<evidence type="ECO:0000256" key="3">
    <source>
        <dbReference type="PROSITE-ProRule" id="PRU00175"/>
    </source>
</evidence>
<protein>
    <recommendedName>
        <fullName evidence="5">RING-type domain-containing protein</fullName>
    </recommendedName>
</protein>
<evidence type="ECO:0000313" key="7">
    <source>
        <dbReference type="Proteomes" id="UP001234178"/>
    </source>
</evidence>
<dbReference type="Gene3D" id="3.30.40.10">
    <property type="entry name" value="Zinc/RING finger domain, C3HC4 (zinc finger)"/>
    <property type="match status" value="1"/>
</dbReference>
<name>A0ABQ9YSK7_9CRUS</name>
<evidence type="ECO:0000256" key="1">
    <source>
        <dbReference type="ARBA" id="ARBA00022771"/>
    </source>
</evidence>
<reference evidence="6 7" key="1">
    <citation type="journal article" date="2023" name="Nucleic Acids Res.">
        <title>The hologenome of Daphnia magna reveals possible DNA methylation and microbiome-mediated evolution of the host genome.</title>
        <authorList>
            <person name="Chaturvedi A."/>
            <person name="Li X."/>
            <person name="Dhandapani V."/>
            <person name="Marshall H."/>
            <person name="Kissane S."/>
            <person name="Cuenca-Cambronero M."/>
            <person name="Asole G."/>
            <person name="Calvet F."/>
            <person name="Ruiz-Romero M."/>
            <person name="Marangio P."/>
            <person name="Guigo R."/>
            <person name="Rago D."/>
            <person name="Mirbahai L."/>
            <person name="Eastwood N."/>
            <person name="Colbourne J.K."/>
            <person name="Zhou J."/>
            <person name="Mallon E."/>
            <person name="Orsini L."/>
        </authorList>
    </citation>
    <scope>NUCLEOTIDE SEQUENCE [LARGE SCALE GENOMIC DNA]</scope>
    <source>
        <strain evidence="6">LRV0_1</strain>
    </source>
</reference>
<accession>A0ABQ9YSK7</accession>
<feature type="region of interest" description="Disordered" evidence="4">
    <location>
        <begin position="170"/>
        <end position="264"/>
    </location>
</feature>
<dbReference type="SUPFAM" id="SSF57850">
    <property type="entry name" value="RING/U-box"/>
    <property type="match status" value="1"/>
</dbReference>
<dbReference type="SMART" id="SM00184">
    <property type="entry name" value="RING"/>
    <property type="match status" value="1"/>
</dbReference>
<feature type="domain" description="RING-type" evidence="5">
    <location>
        <begin position="52"/>
        <end position="97"/>
    </location>
</feature>
<evidence type="ECO:0000259" key="5">
    <source>
        <dbReference type="PROSITE" id="PS50089"/>
    </source>
</evidence>
<keyword evidence="1 3" id="KW-0863">Zinc-finger</keyword>
<feature type="compositionally biased region" description="Low complexity" evidence="4">
    <location>
        <begin position="220"/>
        <end position="237"/>
    </location>
</feature>
<feature type="compositionally biased region" description="Basic residues" evidence="4">
    <location>
        <begin position="191"/>
        <end position="216"/>
    </location>
</feature>